<organism evidence="2 3">
    <name type="scientific">Streblomastix strix</name>
    <dbReference type="NCBI Taxonomy" id="222440"/>
    <lineage>
        <taxon>Eukaryota</taxon>
        <taxon>Metamonada</taxon>
        <taxon>Preaxostyla</taxon>
        <taxon>Oxymonadida</taxon>
        <taxon>Streblomastigidae</taxon>
        <taxon>Streblomastix</taxon>
    </lineage>
</organism>
<protein>
    <recommendedName>
        <fullName evidence="1">Ubiquitin-like domain-containing protein</fullName>
    </recommendedName>
</protein>
<evidence type="ECO:0000313" key="2">
    <source>
        <dbReference type="EMBL" id="KAA6396354.1"/>
    </source>
</evidence>
<reference evidence="2 3" key="1">
    <citation type="submission" date="2019-03" db="EMBL/GenBank/DDBJ databases">
        <title>Single cell metagenomics reveals metabolic interactions within the superorganism composed of flagellate Streblomastix strix and complex community of Bacteroidetes bacteria on its surface.</title>
        <authorList>
            <person name="Treitli S.C."/>
            <person name="Kolisko M."/>
            <person name="Husnik F."/>
            <person name="Keeling P."/>
            <person name="Hampl V."/>
        </authorList>
    </citation>
    <scope>NUCLEOTIDE SEQUENCE [LARGE SCALE GENOMIC DNA]</scope>
    <source>
        <strain evidence="2">ST1C</strain>
    </source>
</reference>
<name>A0A5J4WN02_9EUKA</name>
<dbReference type="SMART" id="SM00213">
    <property type="entry name" value="UBQ"/>
    <property type="match status" value="1"/>
</dbReference>
<dbReference type="Gene3D" id="3.10.20.90">
    <property type="entry name" value="Phosphatidylinositol 3-kinase Catalytic Subunit, Chain A, domain 1"/>
    <property type="match status" value="1"/>
</dbReference>
<dbReference type="SUPFAM" id="SSF54236">
    <property type="entry name" value="Ubiquitin-like"/>
    <property type="match status" value="1"/>
</dbReference>
<dbReference type="InterPro" id="IPR000626">
    <property type="entry name" value="Ubiquitin-like_dom"/>
</dbReference>
<feature type="domain" description="Ubiquitin-like" evidence="1">
    <location>
        <begin position="4"/>
        <end position="79"/>
    </location>
</feature>
<proteinExistence type="predicted"/>
<dbReference type="Pfam" id="PF00240">
    <property type="entry name" value="ubiquitin"/>
    <property type="match status" value="1"/>
</dbReference>
<dbReference type="Proteomes" id="UP000324800">
    <property type="component" value="Unassembled WGS sequence"/>
</dbReference>
<gene>
    <name evidence="2" type="ORF">EZS28_008121</name>
</gene>
<dbReference type="CDD" id="cd17039">
    <property type="entry name" value="Ubl_ubiquitin_like"/>
    <property type="match status" value="1"/>
</dbReference>
<evidence type="ECO:0000259" key="1">
    <source>
        <dbReference type="PROSITE" id="PS50053"/>
    </source>
</evidence>
<comment type="caution">
    <text evidence="2">The sequence shown here is derived from an EMBL/GenBank/DDBJ whole genome shotgun (WGS) entry which is preliminary data.</text>
</comment>
<dbReference type="PROSITE" id="PS50053">
    <property type="entry name" value="UBIQUITIN_2"/>
    <property type="match status" value="1"/>
</dbReference>
<dbReference type="OrthoDB" id="9450922at2759"/>
<accession>A0A5J4WN02</accession>
<dbReference type="AlphaFoldDB" id="A0A5J4WN02"/>
<dbReference type="EMBL" id="SNRW01001447">
    <property type="protein sequence ID" value="KAA6396354.1"/>
    <property type="molecule type" value="Genomic_DNA"/>
</dbReference>
<evidence type="ECO:0000313" key="3">
    <source>
        <dbReference type="Proteomes" id="UP000324800"/>
    </source>
</evidence>
<sequence>MNIITVHISNFNGQRCELLFSSNTNGKEIRHGLQRYFPLKADEMVLIFNGKILGDNKTLQQIGVRNGDELQLIRKTKKQEQQYSKGYHEQFPDGKGRRTRLQNEHTHLANEHNNTLLDSELFFLNQRTDTTMRSVGLEMISRTDQILNNTDLTFDGHQFLMKQFAEDSTPFAEDFGTDGFELGIFDEDQEIQQDDSQSDADQSDNDIEEISNNQRQTKDDQVDQELYEARRVAKEISTYHRYNYQIRNSDPRVFHKKSDYENSHVDKRGKIKPAIKFQSPKKTYEFTSNATFKRIVKKI</sequence>
<dbReference type="InterPro" id="IPR029071">
    <property type="entry name" value="Ubiquitin-like_domsf"/>
</dbReference>